<keyword evidence="2" id="KW-1185">Reference proteome</keyword>
<comment type="caution">
    <text evidence="1">The sequence shown here is derived from an EMBL/GenBank/DDBJ whole genome shotgun (WGS) entry which is preliminary data.</text>
</comment>
<reference evidence="1 2" key="1">
    <citation type="journal article" date="2020" name="Cell">
        <title>Large-Scale Comparative Analyses of Tick Genomes Elucidate Their Genetic Diversity and Vector Capacities.</title>
        <authorList>
            <consortium name="Tick Genome and Microbiome Consortium (TIGMIC)"/>
            <person name="Jia N."/>
            <person name="Wang J."/>
            <person name="Shi W."/>
            <person name="Du L."/>
            <person name="Sun Y."/>
            <person name="Zhan W."/>
            <person name="Jiang J.F."/>
            <person name="Wang Q."/>
            <person name="Zhang B."/>
            <person name="Ji P."/>
            <person name="Bell-Sakyi L."/>
            <person name="Cui X.M."/>
            <person name="Yuan T.T."/>
            <person name="Jiang B.G."/>
            <person name="Yang W.F."/>
            <person name="Lam T.T."/>
            <person name="Chang Q.C."/>
            <person name="Ding S.J."/>
            <person name="Wang X.J."/>
            <person name="Zhu J.G."/>
            <person name="Ruan X.D."/>
            <person name="Zhao L."/>
            <person name="Wei J.T."/>
            <person name="Ye R.Z."/>
            <person name="Que T.C."/>
            <person name="Du C.H."/>
            <person name="Zhou Y.H."/>
            <person name="Cheng J.X."/>
            <person name="Dai P.F."/>
            <person name="Guo W.B."/>
            <person name="Han X.H."/>
            <person name="Huang E.J."/>
            <person name="Li L.F."/>
            <person name="Wei W."/>
            <person name="Gao Y.C."/>
            <person name="Liu J.Z."/>
            <person name="Shao H.Z."/>
            <person name="Wang X."/>
            <person name="Wang C.C."/>
            <person name="Yang T.C."/>
            <person name="Huo Q.B."/>
            <person name="Li W."/>
            <person name="Chen H.Y."/>
            <person name="Chen S.E."/>
            <person name="Zhou L.G."/>
            <person name="Ni X.B."/>
            <person name="Tian J.H."/>
            <person name="Sheng Y."/>
            <person name="Liu T."/>
            <person name="Pan Y.S."/>
            <person name="Xia L.Y."/>
            <person name="Li J."/>
            <person name="Zhao F."/>
            <person name="Cao W.C."/>
        </authorList>
    </citation>
    <scope>NUCLEOTIDE SEQUENCE [LARGE SCALE GENOMIC DNA]</scope>
    <source>
        <strain evidence="1">Iper-2018</strain>
    </source>
</reference>
<protein>
    <submittedName>
        <fullName evidence="1">Uncharacterized protein</fullName>
    </submittedName>
</protein>
<evidence type="ECO:0000313" key="2">
    <source>
        <dbReference type="Proteomes" id="UP000805193"/>
    </source>
</evidence>
<name>A0AC60PE19_IXOPE</name>
<dbReference type="EMBL" id="JABSTQ010010765">
    <property type="protein sequence ID" value="KAG0418104.1"/>
    <property type="molecule type" value="Genomic_DNA"/>
</dbReference>
<accession>A0AC60PE19</accession>
<proteinExistence type="predicted"/>
<dbReference type="Proteomes" id="UP000805193">
    <property type="component" value="Unassembled WGS sequence"/>
</dbReference>
<sequence>MLNSTFFSTAFAEKRPMISAVGEVLRIGRVKYRASSSRMIDVYDEETVIVVFRSLEWLDIGLIEQLFKLNSDSKLTAEGLAAELSVARKRAKRCCSLTRVSWSRRDSPDSRWAMSSTTCSAVGCTNNPVRNPELRYHQFVRDRKRHKHEQYVELEKLLGECLDSLPRSHHAIDMSGTLEWIMSYLY</sequence>
<gene>
    <name evidence="1" type="ORF">HPB47_005124</name>
</gene>
<organism evidence="1 2">
    <name type="scientific">Ixodes persulcatus</name>
    <name type="common">Taiga tick</name>
    <dbReference type="NCBI Taxonomy" id="34615"/>
    <lineage>
        <taxon>Eukaryota</taxon>
        <taxon>Metazoa</taxon>
        <taxon>Ecdysozoa</taxon>
        <taxon>Arthropoda</taxon>
        <taxon>Chelicerata</taxon>
        <taxon>Arachnida</taxon>
        <taxon>Acari</taxon>
        <taxon>Parasitiformes</taxon>
        <taxon>Ixodida</taxon>
        <taxon>Ixodoidea</taxon>
        <taxon>Ixodidae</taxon>
        <taxon>Ixodinae</taxon>
        <taxon>Ixodes</taxon>
    </lineage>
</organism>
<evidence type="ECO:0000313" key="1">
    <source>
        <dbReference type="EMBL" id="KAG0418104.1"/>
    </source>
</evidence>